<dbReference type="Proteomes" id="UP000199312">
    <property type="component" value="Unassembled WGS sequence"/>
</dbReference>
<dbReference type="GO" id="GO:0008360">
    <property type="term" value="P:regulation of cell shape"/>
    <property type="evidence" value="ECO:0007669"/>
    <property type="project" value="UniProtKB-KW"/>
</dbReference>
<evidence type="ECO:0000313" key="9">
    <source>
        <dbReference type="EMBL" id="SFS52340.1"/>
    </source>
</evidence>
<dbReference type="NCBIfam" id="TIGR03426">
    <property type="entry name" value="shape_MreD"/>
    <property type="match status" value="1"/>
</dbReference>
<evidence type="ECO:0000256" key="4">
    <source>
        <dbReference type="ARBA" id="ARBA00022692"/>
    </source>
</evidence>
<dbReference type="AlphaFoldDB" id="A0A1I6QJ48"/>
<protein>
    <submittedName>
        <fullName evidence="9">Rod shape-determining protein MreD</fullName>
    </submittedName>
</protein>
<feature type="transmembrane region" description="Helical" evidence="8">
    <location>
        <begin position="51"/>
        <end position="68"/>
    </location>
</feature>
<proteinExistence type="inferred from homology"/>
<dbReference type="STRING" id="593133.SAMN04488006_1816"/>
<evidence type="ECO:0000256" key="5">
    <source>
        <dbReference type="ARBA" id="ARBA00022960"/>
    </source>
</evidence>
<evidence type="ECO:0000256" key="1">
    <source>
        <dbReference type="ARBA" id="ARBA00004651"/>
    </source>
</evidence>
<keyword evidence="10" id="KW-1185">Reference proteome</keyword>
<keyword evidence="3" id="KW-1003">Cell membrane</keyword>
<keyword evidence="4 8" id="KW-0812">Transmembrane</keyword>
<feature type="transmembrane region" description="Helical" evidence="8">
    <location>
        <begin position="74"/>
        <end position="93"/>
    </location>
</feature>
<evidence type="ECO:0000256" key="2">
    <source>
        <dbReference type="ARBA" id="ARBA00007776"/>
    </source>
</evidence>
<evidence type="ECO:0000256" key="6">
    <source>
        <dbReference type="ARBA" id="ARBA00022989"/>
    </source>
</evidence>
<keyword evidence="6 8" id="KW-1133">Transmembrane helix</keyword>
<evidence type="ECO:0000313" key="10">
    <source>
        <dbReference type="Proteomes" id="UP000199312"/>
    </source>
</evidence>
<gene>
    <name evidence="9" type="ORF">SAMN04488006_1816</name>
</gene>
<organism evidence="9 10">
    <name type="scientific">Lutibacter maritimus</name>
    <dbReference type="NCBI Taxonomy" id="593133"/>
    <lineage>
        <taxon>Bacteria</taxon>
        <taxon>Pseudomonadati</taxon>
        <taxon>Bacteroidota</taxon>
        <taxon>Flavobacteriia</taxon>
        <taxon>Flavobacteriales</taxon>
        <taxon>Flavobacteriaceae</taxon>
        <taxon>Lutibacter</taxon>
    </lineage>
</organism>
<keyword evidence="7 8" id="KW-0472">Membrane</keyword>
<dbReference type="InterPro" id="IPR007227">
    <property type="entry name" value="Cell_shape_determining_MreD"/>
</dbReference>
<comment type="subcellular location">
    <subcellularLocation>
        <location evidence="1">Cell membrane</location>
        <topology evidence="1">Multi-pass membrane protein</topology>
    </subcellularLocation>
</comment>
<evidence type="ECO:0000256" key="3">
    <source>
        <dbReference type="ARBA" id="ARBA00022475"/>
    </source>
</evidence>
<sequence>MNNVVLNNSIRFIGLLLLQVLILNHVNLFGFINPLLYIVWVLLFPIKKNKSAILFLSFLLGLSVDFFLDSGGIHAAATLFIAYIRLPILNTVLGKSDFDYLLFNIRSIAFIKALSFITILTLIHHFIVFSLEYFSFNAITSIMYNTILTGIFTIILSVLGIILFTKKK</sequence>
<accession>A0A1I6QJ48</accession>
<dbReference type="RefSeq" id="WP_090225128.1">
    <property type="nucleotide sequence ID" value="NZ_FOZP01000004.1"/>
</dbReference>
<reference evidence="10" key="1">
    <citation type="submission" date="2016-10" db="EMBL/GenBank/DDBJ databases">
        <authorList>
            <person name="Varghese N."/>
            <person name="Submissions S."/>
        </authorList>
    </citation>
    <scope>NUCLEOTIDE SEQUENCE [LARGE SCALE GENOMIC DNA]</scope>
    <source>
        <strain evidence="10">DSM 24450</strain>
    </source>
</reference>
<keyword evidence="5" id="KW-0133">Cell shape</keyword>
<dbReference type="OrthoDB" id="1132160at2"/>
<feature type="transmembrane region" description="Helical" evidence="8">
    <location>
        <begin position="114"/>
        <end position="136"/>
    </location>
</feature>
<comment type="similarity">
    <text evidence="2">Belongs to the MreD family.</text>
</comment>
<feature type="transmembrane region" description="Helical" evidence="8">
    <location>
        <begin position="12"/>
        <end position="44"/>
    </location>
</feature>
<dbReference type="EMBL" id="FOZP01000004">
    <property type="protein sequence ID" value="SFS52340.1"/>
    <property type="molecule type" value="Genomic_DNA"/>
</dbReference>
<evidence type="ECO:0000256" key="7">
    <source>
        <dbReference type="ARBA" id="ARBA00023136"/>
    </source>
</evidence>
<evidence type="ECO:0000256" key="8">
    <source>
        <dbReference type="SAM" id="Phobius"/>
    </source>
</evidence>
<feature type="transmembrane region" description="Helical" evidence="8">
    <location>
        <begin position="142"/>
        <end position="164"/>
    </location>
</feature>
<dbReference type="GO" id="GO:0005886">
    <property type="term" value="C:plasma membrane"/>
    <property type="evidence" value="ECO:0007669"/>
    <property type="project" value="UniProtKB-SubCell"/>
</dbReference>
<name>A0A1I6QJ48_9FLAO</name>